<evidence type="ECO:0000256" key="6">
    <source>
        <dbReference type="ARBA" id="ARBA00023136"/>
    </source>
</evidence>
<name>A0ABV5ZLD0_9BACT</name>
<organism evidence="9 10">
    <name type="scientific">Hallella seregens ATCC 51272</name>
    <dbReference type="NCBI Taxonomy" id="1336250"/>
    <lineage>
        <taxon>Bacteria</taxon>
        <taxon>Pseudomonadati</taxon>
        <taxon>Bacteroidota</taxon>
        <taxon>Bacteroidia</taxon>
        <taxon>Bacteroidales</taxon>
        <taxon>Prevotellaceae</taxon>
        <taxon>Hallella</taxon>
    </lineage>
</organism>
<dbReference type="GO" id="GO:0089702">
    <property type="term" value="F:undecaprenyl-phosphate glucose phosphotransferase activity"/>
    <property type="evidence" value="ECO:0007669"/>
    <property type="project" value="UniProtKB-EC"/>
</dbReference>
<dbReference type="InterPro" id="IPR017475">
    <property type="entry name" value="EPS_sugar_tfrase"/>
</dbReference>
<dbReference type="Pfam" id="PF02397">
    <property type="entry name" value="Bac_transf"/>
    <property type="match status" value="1"/>
</dbReference>
<dbReference type="NCBIfam" id="TIGR03023">
    <property type="entry name" value="WcaJ_sugtrans"/>
    <property type="match status" value="1"/>
</dbReference>
<protein>
    <submittedName>
        <fullName evidence="9">Undecaprenyl-phosphate glucose phosphotransferase</fullName>
        <ecNumber evidence="9">2.7.8.31</ecNumber>
    </submittedName>
</protein>
<evidence type="ECO:0000256" key="7">
    <source>
        <dbReference type="SAM" id="Phobius"/>
    </source>
</evidence>
<evidence type="ECO:0000256" key="2">
    <source>
        <dbReference type="ARBA" id="ARBA00006464"/>
    </source>
</evidence>
<proteinExistence type="inferred from homology"/>
<evidence type="ECO:0000259" key="8">
    <source>
        <dbReference type="Pfam" id="PF02397"/>
    </source>
</evidence>
<keyword evidence="3 9" id="KW-0808">Transferase</keyword>
<dbReference type="EMBL" id="JBHLZF010000002">
    <property type="protein sequence ID" value="MFB9898201.1"/>
    <property type="molecule type" value="Genomic_DNA"/>
</dbReference>
<dbReference type="InterPro" id="IPR003362">
    <property type="entry name" value="Bact_transf"/>
</dbReference>
<comment type="subcellular location">
    <subcellularLocation>
        <location evidence="1">Membrane</location>
        <topology evidence="1">Multi-pass membrane protein</topology>
    </subcellularLocation>
</comment>
<feature type="transmembrane region" description="Helical" evidence="7">
    <location>
        <begin position="87"/>
        <end position="111"/>
    </location>
</feature>
<gene>
    <name evidence="9" type="ORF">ACFFK8_10480</name>
</gene>
<dbReference type="Pfam" id="PF13727">
    <property type="entry name" value="CoA_binding_3"/>
    <property type="match status" value="1"/>
</dbReference>
<evidence type="ECO:0000256" key="5">
    <source>
        <dbReference type="ARBA" id="ARBA00022989"/>
    </source>
</evidence>
<dbReference type="NCBIfam" id="TIGR03025">
    <property type="entry name" value="EPS_sugtrans"/>
    <property type="match status" value="1"/>
</dbReference>
<evidence type="ECO:0000313" key="10">
    <source>
        <dbReference type="Proteomes" id="UP001589688"/>
    </source>
</evidence>
<accession>A0ABV5ZLD0</accession>
<feature type="transmembrane region" description="Helical" evidence="7">
    <location>
        <begin position="21"/>
        <end position="44"/>
    </location>
</feature>
<keyword evidence="6 7" id="KW-0472">Membrane</keyword>
<feature type="transmembrane region" description="Helical" evidence="7">
    <location>
        <begin position="56"/>
        <end position="75"/>
    </location>
</feature>
<evidence type="ECO:0000256" key="4">
    <source>
        <dbReference type="ARBA" id="ARBA00022692"/>
    </source>
</evidence>
<dbReference type="Gene3D" id="3.40.50.720">
    <property type="entry name" value="NAD(P)-binding Rossmann-like Domain"/>
    <property type="match status" value="1"/>
</dbReference>
<sequence>MKKNNETGGITLRKTSGGNDYVRAAVFIFDFILLNVLFLGFVFIFTDRVPPYFDVYTRQSLLVVNFTMLIAEYFFHTIVQRRLVTVANIAGNTLKLVGTQVVLMFLMVRFLSDGETLFPFLVVFGTTSYVVFMVSRIIERWALRCLRKMGRNTQSVLFVGHDLSLARLYRDLTMTTSMGYRVKGYYAHHEMKNPPAGLKYLGTIEDLNALLDRWDADPLLDPGVNEIFCSVPHEEEKEVMRIVRSCDKSVVRFFYVPRIFEDYEMNLSMQQFGNYTVFTNREEPLTKPMNRFIKRTFDLCFSLVVCIFLLPVILIVGLIIKLQSPGPIFFRQGRTGLDGNTFDCYKFRSMHVNKDSDNVQATKDDPRKFPFGNFMRKTNIDELPQFFNVLKGDMSIVGPRPHMLHHTELYGRLIDKYMVRHFAKPGITGWAQVTGFRGETSELWQMEERVRRDIWYVENWSFWLDIRIIFRTVKSFFVHDEHAY</sequence>
<evidence type="ECO:0000256" key="1">
    <source>
        <dbReference type="ARBA" id="ARBA00004141"/>
    </source>
</evidence>
<feature type="transmembrane region" description="Helical" evidence="7">
    <location>
        <begin position="117"/>
        <end position="138"/>
    </location>
</feature>
<dbReference type="PANTHER" id="PTHR30576">
    <property type="entry name" value="COLANIC BIOSYNTHESIS UDP-GLUCOSE LIPID CARRIER TRANSFERASE"/>
    <property type="match status" value="1"/>
</dbReference>
<evidence type="ECO:0000313" key="9">
    <source>
        <dbReference type="EMBL" id="MFB9898201.1"/>
    </source>
</evidence>
<dbReference type="RefSeq" id="WP_044249355.1">
    <property type="nucleotide sequence ID" value="NZ_JBHLZF010000002.1"/>
</dbReference>
<dbReference type="InterPro" id="IPR017473">
    <property type="entry name" value="Undecaprenyl-P_gluc_Ptfrase"/>
</dbReference>
<feature type="domain" description="Bacterial sugar transferase" evidence="8">
    <location>
        <begin position="294"/>
        <end position="477"/>
    </location>
</feature>
<dbReference type="EC" id="2.7.8.31" evidence="9"/>
<comment type="caution">
    <text evidence="9">The sequence shown here is derived from an EMBL/GenBank/DDBJ whole genome shotgun (WGS) entry which is preliminary data.</text>
</comment>
<dbReference type="PANTHER" id="PTHR30576:SF0">
    <property type="entry name" value="UNDECAPRENYL-PHOSPHATE N-ACETYLGALACTOSAMINYL 1-PHOSPHATE TRANSFERASE-RELATED"/>
    <property type="match status" value="1"/>
</dbReference>
<dbReference type="Proteomes" id="UP001589688">
    <property type="component" value="Unassembled WGS sequence"/>
</dbReference>
<comment type="similarity">
    <text evidence="2">Belongs to the bacterial sugar transferase family.</text>
</comment>
<evidence type="ECO:0000256" key="3">
    <source>
        <dbReference type="ARBA" id="ARBA00022679"/>
    </source>
</evidence>
<feature type="transmembrane region" description="Helical" evidence="7">
    <location>
        <begin position="299"/>
        <end position="320"/>
    </location>
</feature>
<keyword evidence="4 7" id="KW-0812">Transmembrane</keyword>
<keyword evidence="5 7" id="KW-1133">Transmembrane helix</keyword>
<reference evidence="9 10" key="1">
    <citation type="submission" date="2024-09" db="EMBL/GenBank/DDBJ databases">
        <authorList>
            <person name="Sun Q."/>
            <person name="Mori K."/>
        </authorList>
    </citation>
    <scope>NUCLEOTIDE SEQUENCE [LARGE SCALE GENOMIC DNA]</scope>
    <source>
        <strain evidence="9 10">ATCC 51272</strain>
    </source>
</reference>
<keyword evidence="10" id="KW-1185">Reference proteome</keyword>